<dbReference type="Proteomes" id="UP000789702">
    <property type="component" value="Unassembled WGS sequence"/>
</dbReference>
<accession>A0ACA9M2R0</accession>
<comment type="caution">
    <text evidence="1">The sequence shown here is derived from an EMBL/GenBank/DDBJ whole genome shotgun (WGS) entry which is preliminary data.</text>
</comment>
<proteinExistence type="predicted"/>
<gene>
    <name evidence="1" type="ORF">DHETER_LOCUS5793</name>
</gene>
<keyword evidence="2" id="KW-1185">Reference proteome</keyword>
<reference evidence="1" key="1">
    <citation type="submission" date="2021-06" db="EMBL/GenBank/DDBJ databases">
        <authorList>
            <person name="Kallberg Y."/>
            <person name="Tangrot J."/>
            <person name="Rosling A."/>
        </authorList>
    </citation>
    <scope>NUCLEOTIDE SEQUENCE</scope>
    <source>
        <strain evidence="1">IL203A</strain>
    </source>
</reference>
<name>A0ACA9M2R0_9GLOM</name>
<evidence type="ECO:0000313" key="1">
    <source>
        <dbReference type="EMBL" id="CAG8564608.1"/>
    </source>
</evidence>
<evidence type="ECO:0000313" key="2">
    <source>
        <dbReference type="Proteomes" id="UP000789702"/>
    </source>
</evidence>
<sequence>MTIVDVGLPITLYYVLLYFSVPVILALVISGTIPFVSVIINFIFRKQVDVTGILSTTGFITEIILSIVQGYVTLNILQQLNTSIISFVMGLVFFITLIPIKVGSYQIRPLLYYNFKFMEMGNFKGLTEDEPIPERWERYWRTYAEFRQTFIVLTAVWGFALLLDVPVRFLVIYKTKTADQAAFIGGITSFCYMQIFVLFSVIYVKWMKKLHDKRYKLKEGTIIADAAINEI</sequence>
<organism evidence="1 2">
    <name type="scientific">Dentiscutata heterogama</name>
    <dbReference type="NCBI Taxonomy" id="1316150"/>
    <lineage>
        <taxon>Eukaryota</taxon>
        <taxon>Fungi</taxon>
        <taxon>Fungi incertae sedis</taxon>
        <taxon>Mucoromycota</taxon>
        <taxon>Glomeromycotina</taxon>
        <taxon>Glomeromycetes</taxon>
        <taxon>Diversisporales</taxon>
        <taxon>Gigasporaceae</taxon>
        <taxon>Dentiscutata</taxon>
    </lineage>
</organism>
<dbReference type="EMBL" id="CAJVPU010006784">
    <property type="protein sequence ID" value="CAG8564608.1"/>
    <property type="molecule type" value="Genomic_DNA"/>
</dbReference>
<protein>
    <submittedName>
        <fullName evidence="1">9423_t:CDS:1</fullName>
    </submittedName>
</protein>